<feature type="domain" description="Pherophorin" evidence="2">
    <location>
        <begin position="341"/>
        <end position="499"/>
    </location>
</feature>
<dbReference type="EMBL" id="LSYV01000587">
    <property type="protein sequence ID" value="KXZ41267.1"/>
    <property type="molecule type" value="Genomic_DNA"/>
</dbReference>
<evidence type="ECO:0000256" key="1">
    <source>
        <dbReference type="SAM" id="SignalP"/>
    </source>
</evidence>
<keyword evidence="1" id="KW-0732">Signal</keyword>
<feature type="domain" description="Pherophorin" evidence="2">
    <location>
        <begin position="40"/>
        <end position="186"/>
    </location>
</feature>
<dbReference type="Pfam" id="PF12499">
    <property type="entry name" value="DUF3707"/>
    <property type="match status" value="2"/>
</dbReference>
<reference evidence="4" key="1">
    <citation type="journal article" date="2016" name="Nat. Commun.">
        <title>The Gonium pectorale genome demonstrates co-option of cell cycle regulation during the evolution of multicellularity.</title>
        <authorList>
            <person name="Hanschen E.R."/>
            <person name="Marriage T.N."/>
            <person name="Ferris P.J."/>
            <person name="Hamaji T."/>
            <person name="Toyoda A."/>
            <person name="Fujiyama A."/>
            <person name="Neme R."/>
            <person name="Noguchi H."/>
            <person name="Minakuchi Y."/>
            <person name="Suzuki M."/>
            <person name="Kawai-Toyooka H."/>
            <person name="Smith D.R."/>
            <person name="Sparks H."/>
            <person name="Anderson J."/>
            <person name="Bakaric R."/>
            <person name="Luria V."/>
            <person name="Karger A."/>
            <person name="Kirschner M.W."/>
            <person name="Durand P.M."/>
            <person name="Michod R.E."/>
            <person name="Nozaki H."/>
            <person name="Olson B.J."/>
        </authorList>
    </citation>
    <scope>NUCLEOTIDE SEQUENCE [LARGE SCALE GENOMIC DNA]</scope>
    <source>
        <strain evidence="4">NIES-2863</strain>
    </source>
</reference>
<organism evidence="3 4">
    <name type="scientific">Gonium pectorale</name>
    <name type="common">Green alga</name>
    <dbReference type="NCBI Taxonomy" id="33097"/>
    <lineage>
        <taxon>Eukaryota</taxon>
        <taxon>Viridiplantae</taxon>
        <taxon>Chlorophyta</taxon>
        <taxon>core chlorophytes</taxon>
        <taxon>Chlorophyceae</taxon>
        <taxon>CS clade</taxon>
        <taxon>Chlamydomonadales</taxon>
        <taxon>Volvocaceae</taxon>
        <taxon>Gonium</taxon>
    </lineage>
</organism>
<sequence>MRTTTLLVVLAVGLSHAIADDSSRTGAARRLSAVSGTATFPYHQCYKKGPEGSPCTFGSPTTRALNGTLTEFCFTVRCPGCNEANGCCSLLTKNIHKVYFNAEPGCKDALKSVFQPLSHNGRPLPSNVFVDDFTPAGVAIRWTRVGLSAAQFDGNTVCIRAPAPCNTVDKLFIQNANGYPMVALLDLPAAPSPSPPPSPPPPCTNLCLTWHRTNGASDAAACALLATSLTSIATGGAYGSYSLTAAGFKCSKADAGARNLTACGDFTTEASARAFGAMLQNQGFDALALAVKASSGLVPGPNGPVCDATFFEAVQFTGLTGARCDSWLKMLACSPIRPNEFPYCTCAPGVIRRTPYSLSLKRSFTRAGGKETHYCFAINVNATQCGSSRCCGMGLDKIEFLSDEDNCLGSALGFTVSTKPNDLKSPVWTRNVDSSFSPPQAFGVFKVNNLGLTIATAGSAEVCIVLRPGSACPTLDKFCHQGGSVGCQYALFDGSHDCCAEDFALNDGGFASRRRFMAL</sequence>
<dbReference type="AlphaFoldDB" id="A0A150FUI2"/>
<protein>
    <recommendedName>
        <fullName evidence="2">Pherophorin domain-containing protein</fullName>
    </recommendedName>
</protein>
<dbReference type="InterPro" id="IPR024616">
    <property type="entry name" value="Pherophorin"/>
</dbReference>
<name>A0A150FUI2_GONPE</name>
<evidence type="ECO:0000313" key="4">
    <source>
        <dbReference type="Proteomes" id="UP000075714"/>
    </source>
</evidence>
<accession>A0A150FUI2</accession>
<evidence type="ECO:0000259" key="2">
    <source>
        <dbReference type="Pfam" id="PF12499"/>
    </source>
</evidence>
<proteinExistence type="predicted"/>
<evidence type="ECO:0000313" key="3">
    <source>
        <dbReference type="EMBL" id="KXZ41267.1"/>
    </source>
</evidence>
<comment type="caution">
    <text evidence="3">The sequence shown here is derived from an EMBL/GenBank/DDBJ whole genome shotgun (WGS) entry which is preliminary data.</text>
</comment>
<dbReference type="OrthoDB" id="541190at2759"/>
<dbReference type="STRING" id="33097.A0A150FUI2"/>
<feature type="chain" id="PRO_5007561807" description="Pherophorin domain-containing protein" evidence="1">
    <location>
        <begin position="20"/>
        <end position="519"/>
    </location>
</feature>
<feature type="signal peptide" evidence="1">
    <location>
        <begin position="1"/>
        <end position="19"/>
    </location>
</feature>
<gene>
    <name evidence="3" type="ORF">GPECTOR_590phG16</name>
</gene>
<dbReference type="Proteomes" id="UP000075714">
    <property type="component" value="Unassembled WGS sequence"/>
</dbReference>
<keyword evidence="4" id="KW-1185">Reference proteome</keyword>